<name>K9VZS6_9CYAN</name>
<dbReference type="RefSeq" id="WP_015203728.1">
    <property type="nucleotide sequence ID" value="NC_019753.1"/>
</dbReference>
<dbReference type="Proteomes" id="UP000010472">
    <property type="component" value="Chromosome"/>
</dbReference>
<protein>
    <submittedName>
        <fullName evidence="2">Glycosyl transferase family 2</fullName>
    </submittedName>
</protein>
<dbReference type="AlphaFoldDB" id="K9VZS6"/>
<keyword evidence="2" id="KW-0808">Transferase</keyword>
<dbReference type="InterPro" id="IPR050834">
    <property type="entry name" value="Glycosyltransf_2"/>
</dbReference>
<dbReference type="PANTHER" id="PTHR43685:SF2">
    <property type="entry name" value="GLYCOSYLTRANSFERASE 2-LIKE DOMAIN-CONTAINING PROTEIN"/>
    <property type="match status" value="1"/>
</dbReference>
<reference evidence="2 3" key="1">
    <citation type="submission" date="2012-06" db="EMBL/GenBank/DDBJ databases">
        <title>Finished chromosome of genome of Crinalium epipsammum PCC 9333.</title>
        <authorList>
            <consortium name="US DOE Joint Genome Institute"/>
            <person name="Gugger M."/>
            <person name="Coursin T."/>
            <person name="Rippka R."/>
            <person name="Tandeau De Marsac N."/>
            <person name="Huntemann M."/>
            <person name="Wei C.-L."/>
            <person name="Han J."/>
            <person name="Detter J.C."/>
            <person name="Han C."/>
            <person name="Tapia R."/>
            <person name="Davenport K."/>
            <person name="Daligault H."/>
            <person name="Erkkila T."/>
            <person name="Gu W."/>
            <person name="Munk A.C.C."/>
            <person name="Teshima H."/>
            <person name="Xu Y."/>
            <person name="Chain P."/>
            <person name="Chen A."/>
            <person name="Krypides N."/>
            <person name="Mavromatis K."/>
            <person name="Markowitz V."/>
            <person name="Szeto E."/>
            <person name="Ivanova N."/>
            <person name="Mikhailova N."/>
            <person name="Ovchinnikova G."/>
            <person name="Pagani I."/>
            <person name="Pati A."/>
            <person name="Goodwin L."/>
            <person name="Peters L."/>
            <person name="Pitluck S."/>
            <person name="Woyke T."/>
            <person name="Kerfeld C."/>
        </authorList>
    </citation>
    <scope>NUCLEOTIDE SEQUENCE [LARGE SCALE GENOMIC DNA]</scope>
    <source>
        <strain evidence="2 3">PCC 9333</strain>
    </source>
</reference>
<dbReference type="Gene3D" id="3.90.550.10">
    <property type="entry name" value="Spore Coat Polysaccharide Biosynthesis Protein SpsA, Chain A"/>
    <property type="match status" value="1"/>
</dbReference>
<dbReference type="STRING" id="1173022.Cri9333_2771"/>
<dbReference type="HOGENOM" id="CLU_025996_0_0_3"/>
<dbReference type="PATRIC" id="fig|1173022.3.peg.3007"/>
<dbReference type="InterPro" id="IPR029044">
    <property type="entry name" value="Nucleotide-diphossugar_trans"/>
</dbReference>
<dbReference type="KEGG" id="cep:Cri9333_2771"/>
<evidence type="ECO:0000313" key="3">
    <source>
        <dbReference type="Proteomes" id="UP000010472"/>
    </source>
</evidence>
<feature type="domain" description="Glycosyltransferase 2-like" evidence="1">
    <location>
        <begin position="18"/>
        <end position="155"/>
    </location>
</feature>
<dbReference type="PANTHER" id="PTHR43685">
    <property type="entry name" value="GLYCOSYLTRANSFERASE"/>
    <property type="match status" value="1"/>
</dbReference>
<sequence length="334" mass="38667">MNEIMYIENPTNRESLVSIIIPTYNRSAYLKDAIESVVQQTYQNIEIIVSDDYSTESPQATVESFKDKRIRFRRNTTNLGVALNVTKALKEVQGKYIAYLNDDDIWNKDFLEKLVPHLDFHQDVVLAFCDHYIIDSDGKINYPDTEKNTAHWKRNQLKEGIYKPFWEIGLIHKAVFAASSTVIRKDAVEWDQLHEAGVFWDYYISYLACCSGLGAYYCPERLTQYRVHDQSETMLSGSRNVQAKLRKAKAGIFCYDRFMRDERLKQFKPYFAQQWAHANTTMAIALLRAGQIAEARPYLLRALSQQKFNLRTLAALTLSFTPQPLARKLLSSSK</sequence>
<dbReference type="InterPro" id="IPR001173">
    <property type="entry name" value="Glyco_trans_2-like"/>
</dbReference>
<evidence type="ECO:0000313" key="2">
    <source>
        <dbReference type="EMBL" id="AFZ13618.1"/>
    </source>
</evidence>
<dbReference type="Pfam" id="PF00535">
    <property type="entry name" value="Glycos_transf_2"/>
    <property type="match status" value="1"/>
</dbReference>
<organism evidence="2 3">
    <name type="scientific">Crinalium epipsammum PCC 9333</name>
    <dbReference type="NCBI Taxonomy" id="1173022"/>
    <lineage>
        <taxon>Bacteria</taxon>
        <taxon>Bacillati</taxon>
        <taxon>Cyanobacteriota</taxon>
        <taxon>Cyanophyceae</taxon>
        <taxon>Gomontiellales</taxon>
        <taxon>Gomontiellaceae</taxon>
        <taxon>Crinalium</taxon>
    </lineage>
</organism>
<dbReference type="SUPFAM" id="SSF53448">
    <property type="entry name" value="Nucleotide-diphospho-sugar transferases"/>
    <property type="match status" value="1"/>
</dbReference>
<dbReference type="GO" id="GO:0016740">
    <property type="term" value="F:transferase activity"/>
    <property type="evidence" value="ECO:0007669"/>
    <property type="project" value="UniProtKB-KW"/>
</dbReference>
<keyword evidence="3" id="KW-1185">Reference proteome</keyword>
<accession>K9VZS6</accession>
<dbReference type="EMBL" id="CP003620">
    <property type="protein sequence ID" value="AFZ13618.1"/>
    <property type="molecule type" value="Genomic_DNA"/>
</dbReference>
<evidence type="ECO:0000259" key="1">
    <source>
        <dbReference type="Pfam" id="PF00535"/>
    </source>
</evidence>
<gene>
    <name evidence="2" type="ORF">Cri9333_2771</name>
</gene>
<proteinExistence type="predicted"/>
<dbReference type="eggNOG" id="COG1216">
    <property type="taxonomic scope" value="Bacteria"/>
</dbReference>